<keyword evidence="2 4" id="KW-0863">Zinc-finger</keyword>
<dbReference type="STRING" id="181874.A0A409YUB2"/>
<keyword evidence="3" id="KW-0862">Zinc</keyword>
<evidence type="ECO:0000256" key="3">
    <source>
        <dbReference type="ARBA" id="ARBA00022833"/>
    </source>
</evidence>
<evidence type="ECO:0000256" key="4">
    <source>
        <dbReference type="PROSITE-ProRule" id="PRU00134"/>
    </source>
</evidence>
<evidence type="ECO:0000259" key="5">
    <source>
        <dbReference type="PROSITE" id="PS50865"/>
    </source>
</evidence>
<organism evidence="6 7">
    <name type="scientific">Panaeolus cyanescens</name>
    <dbReference type="NCBI Taxonomy" id="181874"/>
    <lineage>
        <taxon>Eukaryota</taxon>
        <taxon>Fungi</taxon>
        <taxon>Dikarya</taxon>
        <taxon>Basidiomycota</taxon>
        <taxon>Agaricomycotina</taxon>
        <taxon>Agaricomycetes</taxon>
        <taxon>Agaricomycetidae</taxon>
        <taxon>Agaricales</taxon>
        <taxon>Agaricineae</taxon>
        <taxon>Galeropsidaceae</taxon>
        <taxon>Panaeolus</taxon>
    </lineage>
</organism>
<evidence type="ECO:0000256" key="2">
    <source>
        <dbReference type="ARBA" id="ARBA00022771"/>
    </source>
</evidence>
<dbReference type="GO" id="GO:0008270">
    <property type="term" value="F:zinc ion binding"/>
    <property type="evidence" value="ECO:0007669"/>
    <property type="project" value="UniProtKB-KW"/>
</dbReference>
<keyword evidence="7" id="KW-1185">Reference proteome</keyword>
<evidence type="ECO:0000313" key="7">
    <source>
        <dbReference type="Proteomes" id="UP000284842"/>
    </source>
</evidence>
<dbReference type="Pfam" id="PF01753">
    <property type="entry name" value="zf-MYND"/>
    <property type="match status" value="1"/>
</dbReference>
<dbReference type="Gene3D" id="6.10.140.2220">
    <property type="match status" value="1"/>
</dbReference>
<feature type="domain" description="MYND-type" evidence="5">
    <location>
        <begin position="418"/>
        <end position="463"/>
    </location>
</feature>
<evidence type="ECO:0000313" key="6">
    <source>
        <dbReference type="EMBL" id="PPR06592.1"/>
    </source>
</evidence>
<accession>A0A409YUB2</accession>
<keyword evidence="1" id="KW-0479">Metal-binding</keyword>
<dbReference type="EMBL" id="NHTK01000607">
    <property type="protein sequence ID" value="PPR06592.1"/>
    <property type="molecule type" value="Genomic_DNA"/>
</dbReference>
<proteinExistence type="predicted"/>
<comment type="caution">
    <text evidence="6">The sequence shown here is derived from an EMBL/GenBank/DDBJ whole genome shotgun (WGS) entry which is preliminary data.</text>
</comment>
<evidence type="ECO:0000256" key="1">
    <source>
        <dbReference type="ARBA" id="ARBA00022723"/>
    </source>
</evidence>
<dbReference type="PROSITE" id="PS50865">
    <property type="entry name" value="ZF_MYND_2"/>
    <property type="match status" value="1"/>
</dbReference>
<dbReference type="Proteomes" id="UP000284842">
    <property type="component" value="Unassembled WGS sequence"/>
</dbReference>
<dbReference type="InParanoid" id="A0A409YUB2"/>
<name>A0A409YUB2_9AGAR</name>
<reference evidence="6 7" key="1">
    <citation type="journal article" date="2018" name="Evol. Lett.">
        <title>Horizontal gene cluster transfer increased hallucinogenic mushroom diversity.</title>
        <authorList>
            <person name="Reynolds H.T."/>
            <person name="Vijayakumar V."/>
            <person name="Gluck-Thaler E."/>
            <person name="Korotkin H.B."/>
            <person name="Matheny P.B."/>
            <person name="Slot J.C."/>
        </authorList>
    </citation>
    <scope>NUCLEOTIDE SEQUENCE [LARGE SCALE GENOMIC DNA]</scope>
    <source>
        <strain evidence="6 7">2629</strain>
    </source>
</reference>
<sequence length="737" mass="82337">MPAKRPTIPRAVWQGSGIAFTDDVSDIPVSAPSELPIALVYLVSNLSDPLKPTACAGTLVYALARFDGLVSCSEFTNQKDFGNLDIDRLWSTLYTFLTHNRTEDQFLKMLTTFSQCSCKRSNGISLKFHMEYLSASLHRQPRSKVGVWSFIERSTALLHARLVYAKRPALIKGIHKKWPFRIPDLIPSGPEPLVRSFLLWQRHLDKPVPPNLFLDLIKHCATLGHDGASVVHSSVANLNAINILLLGPMKSNIDKMLSALEGEQSQTETLEKNFRALQKSALDLTECIYEMSISPIKTCVKMFCNGAETKALQLCSMVFYLLPMIEQRLGIHHDPSISQYKMQCPIFCGWIFHAYRMYLTQCPDIPLHPDLVNDANQHYTFLIAFPHRYLDDPEFIATVIARQIVLCRFLKPCFGPGCQQAFSTKGEDFKTCRGCQAVGYCSRDCEIGHWKSEAEGGGHRNTCGILKKILGQYGRWKLSADALDRIMDEVPQLGKVIHWMYKEGRLSTAEFQSMTLWAKHALIHSESQAPAEIIPKWKPGYKDYNEIISRLVKLGNGPAPGVMDRQVHGLAVTQATGRVKIEWQTCIEALTQAPVRNPLNASTNMYFFANITAIFVTLTALLVKQTSAQCNPTGPGVCTLTFFGTSTSSSSSMNWNTLAVYNSACTLLYTQSNPTQGMVFSAGLSSTISVTRLRQDSTWTDVRFNYNSSPVASYTTPWCKIQAPVPNGYTCQKAFNC</sequence>
<protein>
    <recommendedName>
        <fullName evidence="5">MYND-type domain-containing protein</fullName>
    </recommendedName>
</protein>
<dbReference type="InterPro" id="IPR002893">
    <property type="entry name" value="Znf_MYND"/>
</dbReference>
<dbReference type="SUPFAM" id="SSF144232">
    <property type="entry name" value="HIT/MYND zinc finger-like"/>
    <property type="match status" value="1"/>
</dbReference>
<dbReference type="OrthoDB" id="2998255at2759"/>
<gene>
    <name evidence="6" type="ORF">CVT24_001773</name>
</gene>
<dbReference type="AlphaFoldDB" id="A0A409YUB2"/>